<keyword evidence="2" id="KW-1185">Reference proteome</keyword>
<proteinExistence type="predicted"/>
<organism evidence="1 2">
    <name type="scientific">Lysinibacillus agricola</name>
    <dbReference type="NCBI Taxonomy" id="2590012"/>
    <lineage>
        <taxon>Bacteria</taxon>
        <taxon>Bacillati</taxon>
        <taxon>Bacillota</taxon>
        <taxon>Bacilli</taxon>
        <taxon>Bacillales</taxon>
        <taxon>Bacillaceae</taxon>
        <taxon>Lysinibacillus</taxon>
    </lineage>
</organism>
<evidence type="ECO:0000313" key="2">
    <source>
        <dbReference type="Proteomes" id="UP000596049"/>
    </source>
</evidence>
<accession>A0ABX7AMF8</accession>
<dbReference type="Proteomes" id="UP000596049">
    <property type="component" value="Chromosome"/>
</dbReference>
<name>A0ABX7AMF8_9BACI</name>
<dbReference type="RefSeq" id="WP_158003112.1">
    <property type="nucleotide sequence ID" value="NZ_CP067341.1"/>
</dbReference>
<sequence length="58" mass="6696">MNILTTEQPYIESITIGHGRDLASTIAARELARLWEVKGGFQKEEVLDYGHLREYVEF</sequence>
<gene>
    <name evidence="1" type="ORF">FJQ98_15490</name>
</gene>
<dbReference type="EMBL" id="CP067341">
    <property type="protein sequence ID" value="QQP10661.1"/>
    <property type="molecule type" value="Genomic_DNA"/>
</dbReference>
<protein>
    <submittedName>
        <fullName evidence="1">Uncharacterized protein</fullName>
    </submittedName>
</protein>
<reference evidence="1 2" key="1">
    <citation type="submission" date="2020-01" db="EMBL/GenBank/DDBJ databases">
        <authorList>
            <person name="Liu G."/>
            <person name="Liu B."/>
        </authorList>
    </citation>
    <scope>NUCLEOTIDE SEQUENCE [LARGE SCALE GENOMIC DNA]</scope>
    <source>
        <strain evidence="1 2">FJAT-51161</strain>
    </source>
</reference>
<evidence type="ECO:0000313" key="1">
    <source>
        <dbReference type="EMBL" id="QQP10661.1"/>
    </source>
</evidence>